<dbReference type="GeneID" id="63805622"/>
<evidence type="ECO:0000259" key="5">
    <source>
        <dbReference type="Pfam" id="PF24517"/>
    </source>
</evidence>
<reference evidence="6 7" key="1">
    <citation type="submission" date="2016-07" db="EMBL/GenBank/DDBJ databases">
        <title>Pervasive Adenine N6-methylation of Active Genes in Fungi.</title>
        <authorList>
            <consortium name="DOE Joint Genome Institute"/>
            <person name="Mondo S.J."/>
            <person name="Dannebaum R.O."/>
            <person name="Kuo R.C."/>
            <person name="Labutti K."/>
            <person name="Haridas S."/>
            <person name="Kuo A."/>
            <person name="Salamov A."/>
            <person name="Ahrendt S.R."/>
            <person name="Lipzen A."/>
            <person name="Sullivan W."/>
            <person name="Andreopoulos W.B."/>
            <person name="Clum A."/>
            <person name="Lindquist E."/>
            <person name="Daum C."/>
            <person name="Ramamoorthy G.K."/>
            <person name="Gryganskyi A."/>
            <person name="Culley D."/>
            <person name="Magnuson J.K."/>
            <person name="James T.Y."/>
            <person name="O'Malley M.A."/>
            <person name="Stajich J.E."/>
            <person name="Spatafora J.W."/>
            <person name="Visel A."/>
            <person name="Grigoriev I.V."/>
        </authorList>
    </citation>
    <scope>NUCLEOTIDE SEQUENCE [LARGE SCALE GENOMIC DNA]</scope>
    <source>
        <strain evidence="6 7">ATCC 12442</strain>
    </source>
</reference>
<dbReference type="OrthoDB" id="5555675at2759"/>
<keyword evidence="7" id="KW-1185">Reference proteome</keyword>
<accession>A0A1Y1VUA3</accession>
<comment type="subcellular location">
    <subcellularLocation>
        <location evidence="1">Secreted</location>
    </subcellularLocation>
</comment>
<name>A0A1Y1VUA3_9FUNG</name>
<proteinExistence type="predicted"/>
<protein>
    <recommendedName>
        <fullName evidence="5">Carbohydrate-binding module family 96 domain-containing protein</fullName>
    </recommendedName>
</protein>
<evidence type="ECO:0000313" key="6">
    <source>
        <dbReference type="EMBL" id="ORX64585.1"/>
    </source>
</evidence>
<dbReference type="Pfam" id="PF24517">
    <property type="entry name" value="CBM96"/>
    <property type="match status" value="1"/>
</dbReference>
<gene>
    <name evidence="6" type="ORF">DL89DRAFT_272199</name>
</gene>
<keyword evidence="3 4" id="KW-0732">Signal</keyword>
<evidence type="ECO:0000256" key="3">
    <source>
        <dbReference type="ARBA" id="ARBA00022729"/>
    </source>
</evidence>
<dbReference type="Proteomes" id="UP000193922">
    <property type="component" value="Unassembled WGS sequence"/>
</dbReference>
<dbReference type="GO" id="GO:0005576">
    <property type="term" value="C:extracellular region"/>
    <property type="evidence" value="ECO:0007669"/>
    <property type="project" value="UniProtKB-SubCell"/>
</dbReference>
<evidence type="ECO:0000313" key="7">
    <source>
        <dbReference type="Proteomes" id="UP000193922"/>
    </source>
</evidence>
<feature type="signal peptide" evidence="4">
    <location>
        <begin position="1"/>
        <end position="20"/>
    </location>
</feature>
<comment type="caution">
    <text evidence="6">The sequence shown here is derived from an EMBL/GenBank/DDBJ whole genome shotgun (WGS) entry which is preliminary data.</text>
</comment>
<keyword evidence="2" id="KW-0964">Secreted</keyword>
<dbReference type="EMBL" id="MCFD01000082">
    <property type="protein sequence ID" value="ORX64585.1"/>
    <property type="molecule type" value="Genomic_DNA"/>
</dbReference>
<dbReference type="RefSeq" id="XP_040739301.1">
    <property type="nucleotide sequence ID" value="XM_040888974.1"/>
</dbReference>
<dbReference type="AlphaFoldDB" id="A0A1Y1VUA3"/>
<evidence type="ECO:0000256" key="4">
    <source>
        <dbReference type="SAM" id="SignalP"/>
    </source>
</evidence>
<dbReference type="InterPro" id="IPR055372">
    <property type="entry name" value="CBM96"/>
</dbReference>
<evidence type="ECO:0000256" key="2">
    <source>
        <dbReference type="ARBA" id="ARBA00022525"/>
    </source>
</evidence>
<evidence type="ECO:0000256" key="1">
    <source>
        <dbReference type="ARBA" id="ARBA00004613"/>
    </source>
</evidence>
<organism evidence="6 7">
    <name type="scientific">Linderina pennispora</name>
    <dbReference type="NCBI Taxonomy" id="61395"/>
    <lineage>
        <taxon>Eukaryota</taxon>
        <taxon>Fungi</taxon>
        <taxon>Fungi incertae sedis</taxon>
        <taxon>Zoopagomycota</taxon>
        <taxon>Kickxellomycotina</taxon>
        <taxon>Kickxellomycetes</taxon>
        <taxon>Kickxellales</taxon>
        <taxon>Kickxellaceae</taxon>
        <taxon>Linderina</taxon>
    </lineage>
</organism>
<feature type="chain" id="PRO_5013141420" description="Carbohydrate-binding module family 96 domain-containing protein" evidence="4">
    <location>
        <begin position="21"/>
        <end position="187"/>
    </location>
</feature>
<sequence>MKATIITTTLLTLTAPFAAAVNPKTYGPVAAFKDSWISVAPIESAKTHGSEPVLKASTEKFALLGFTLPSEATQAPNRLLSCELTLPPFNTPVPPLNITLQVAVANTWDEATVNGDNRPGLLGDEFTFYVEDTKQPIKIDATEQCRIAAAKGTGFSLFVGSPKAPYEFKSRETGMGATLVATVSSWA</sequence>
<feature type="domain" description="Carbohydrate-binding module family 96" evidence="5">
    <location>
        <begin position="46"/>
        <end position="178"/>
    </location>
</feature>